<dbReference type="Proteomes" id="UP000825935">
    <property type="component" value="Chromosome 17"/>
</dbReference>
<dbReference type="Pfam" id="PF05055">
    <property type="entry name" value="DUF677"/>
    <property type="match status" value="1"/>
</dbReference>
<evidence type="ECO:0000313" key="8">
    <source>
        <dbReference type="EMBL" id="KAH7373094.1"/>
    </source>
</evidence>
<keyword evidence="4 7" id="KW-1133">Transmembrane helix</keyword>
<dbReference type="AlphaFoldDB" id="A0A8T2SW35"/>
<evidence type="ECO:0000256" key="5">
    <source>
        <dbReference type="ARBA" id="ARBA00023136"/>
    </source>
</evidence>
<accession>A0A8T2SW35</accession>
<evidence type="ECO:0000256" key="7">
    <source>
        <dbReference type="SAM" id="Phobius"/>
    </source>
</evidence>
<reference evidence="8" key="1">
    <citation type="submission" date="2021-08" db="EMBL/GenBank/DDBJ databases">
        <title>WGS assembly of Ceratopteris richardii.</title>
        <authorList>
            <person name="Marchant D.B."/>
            <person name="Chen G."/>
            <person name="Jenkins J."/>
            <person name="Shu S."/>
            <person name="Leebens-Mack J."/>
            <person name="Grimwood J."/>
            <person name="Schmutz J."/>
            <person name="Soltis P."/>
            <person name="Soltis D."/>
            <person name="Chen Z.-H."/>
        </authorList>
    </citation>
    <scope>NUCLEOTIDE SEQUENCE</scope>
    <source>
        <strain evidence="8">Whitten #5841</strain>
        <tissue evidence="8">Leaf</tissue>
    </source>
</reference>
<keyword evidence="6" id="KW-0175">Coiled coil</keyword>
<dbReference type="PANTHER" id="PTHR31113">
    <property type="entry name" value="UPF0496 PROTEIN 3-RELATED"/>
    <property type="match status" value="1"/>
</dbReference>
<dbReference type="EMBL" id="CM035422">
    <property type="protein sequence ID" value="KAH7373094.1"/>
    <property type="molecule type" value="Genomic_DNA"/>
</dbReference>
<evidence type="ECO:0000313" key="9">
    <source>
        <dbReference type="Proteomes" id="UP000825935"/>
    </source>
</evidence>
<feature type="transmembrane region" description="Helical" evidence="7">
    <location>
        <begin position="233"/>
        <end position="253"/>
    </location>
</feature>
<keyword evidence="3 7" id="KW-0812">Transmembrane</keyword>
<feature type="coiled-coil region" evidence="6">
    <location>
        <begin position="170"/>
        <end position="197"/>
    </location>
</feature>
<comment type="caution">
    <text evidence="8">The sequence shown here is derived from an EMBL/GenBank/DDBJ whole genome shotgun (WGS) entry which is preliminary data.</text>
</comment>
<dbReference type="InterPro" id="IPR007749">
    <property type="entry name" value="DUF677"/>
</dbReference>
<protein>
    <submittedName>
        <fullName evidence="8">Uncharacterized protein</fullName>
    </submittedName>
</protein>
<organism evidence="8 9">
    <name type="scientific">Ceratopteris richardii</name>
    <name type="common">Triangle waterfern</name>
    <dbReference type="NCBI Taxonomy" id="49495"/>
    <lineage>
        <taxon>Eukaryota</taxon>
        <taxon>Viridiplantae</taxon>
        <taxon>Streptophyta</taxon>
        <taxon>Embryophyta</taxon>
        <taxon>Tracheophyta</taxon>
        <taxon>Polypodiopsida</taxon>
        <taxon>Polypodiidae</taxon>
        <taxon>Polypodiales</taxon>
        <taxon>Pteridineae</taxon>
        <taxon>Pteridaceae</taxon>
        <taxon>Parkerioideae</taxon>
        <taxon>Ceratopteris</taxon>
    </lineage>
</organism>
<feature type="transmembrane region" description="Helical" evidence="7">
    <location>
        <begin position="207"/>
        <end position="227"/>
    </location>
</feature>
<proteinExistence type="inferred from homology"/>
<dbReference type="GO" id="GO:0016020">
    <property type="term" value="C:membrane"/>
    <property type="evidence" value="ECO:0007669"/>
    <property type="project" value="UniProtKB-SubCell"/>
</dbReference>
<evidence type="ECO:0000256" key="6">
    <source>
        <dbReference type="SAM" id="Coils"/>
    </source>
</evidence>
<dbReference type="OMA" id="KCSHDIR"/>
<keyword evidence="5 7" id="KW-0472">Membrane</keyword>
<evidence type="ECO:0000256" key="2">
    <source>
        <dbReference type="ARBA" id="ARBA00009074"/>
    </source>
</evidence>
<dbReference type="OrthoDB" id="679959at2759"/>
<dbReference type="PANTHER" id="PTHR31113:SF3">
    <property type="entry name" value="UPF0496 PROTEIN 1"/>
    <property type="match status" value="1"/>
</dbReference>
<evidence type="ECO:0000256" key="4">
    <source>
        <dbReference type="ARBA" id="ARBA00022989"/>
    </source>
</evidence>
<name>A0A8T2SW35_CERRI</name>
<keyword evidence="9" id="KW-1185">Reference proteome</keyword>
<comment type="similarity">
    <text evidence="2">Belongs to the UPF0496 family.</text>
</comment>
<evidence type="ECO:0000256" key="3">
    <source>
        <dbReference type="ARBA" id="ARBA00022692"/>
    </source>
</evidence>
<sequence length="369" mass="41566">MGNHESRNSDDRLLDNLPFSSYEEACDNDADVQMFNTKLRKRTAQVFNSVCKGAEEEGFCFDTLKEATEGLMDVDDYVMELILQFNEDIWKNKELFMLVQEFFANSLATLEFCAATESSINSAKENLTLLTSAMKLLPEDGDPSEIQSRRIMNVLTYFRTAESPFGEMFFRKLENLLAVHRSMLAKLREEKKKLDKKLKHVEMWRKVSAVLLGAAAVAVVICGIIAAVITTPIIAGGFAAAAAIPTGSVGPWLKSMWNSYRDEYHNQRKVVQEAAKGTFIAIKDMENIKILATSLDTKLKDVLSAAEISEGSPDVGTLRFVVEDIMAKSFKFEEELNKLQKYVDDVGHRIRNARNAVLDKMNMLSRNEK</sequence>
<evidence type="ECO:0000256" key="1">
    <source>
        <dbReference type="ARBA" id="ARBA00004370"/>
    </source>
</evidence>
<comment type="subcellular location">
    <subcellularLocation>
        <location evidence="1">Membrane</location>
    </subcellularLocation>
</comment>
<gene>
    <name evidence="8" type="ORF">KP509_17G036700</name>
</gene>